<evidence type="ECO:0000313" key="2">
    <source>
        <dbReference type="EMBL" id="MBP2706561.1"/>
    </source>
</evidence>
<feature type="chain" id="PRO_5039453840" description="Phospholipase" evidence="1">
    <location>
        <begin position="22"/>
        <end position="183"/>
    </location>
</feature>
<feature type="signal peptide" evidence="1">
    <location>
        <begin position="1"/>
        <end position="21"/>
    </location>
</feature>
<evidence type="ECO:0000256" key="1">
    <source>
        <dbReference type="SAM" id="SignalP"/>
    </source>
</evidence>
<comment type="caution">
    <text evidence="2">The sequence shown here is derived from an EMBL/GenBank/DDBJ whole genome shotgun (WGS) entry which is preliminary data.</text>
</comment>
<organism evidence="2 3">
    <name type="scientific">Microbispora oryzae</name>
    <dbReference type="NCBI Taxonomy" id="2806554"/>
    <lineage>
        <taxon>Bacteria</taxon>
        <taxon>Bacillati</taxon>
        <taxon>Actinomycetota</taxon>
        <taxon>Actinomycetes</taxon>
        <taxon>Streptosporangiales</taxon>
        <taxon>Streptosporangiaceae</taxon>
        <taxon>Microbispora</taxon>
    </lineage>
</organism>
<accession>A0A940WJA5</accession>
<name>A0A940WJA5_9ACTN</name>
<dbReference type="EMBL" id="JAFCNB010000013">
    <property type="protein sequence ID" value="MBP2706561.1"/>
    <property type="molecule type" value="Genomic_DNA"/>
</dbReference>
<keyword evidence="1" id="KW-0732">Signal</keyword>
<gene>
    <name evidence="2" type="ORF">JOL79_22395</name>
</gene>
<keyword evidence="3" id="KW-1185">Reference proteome</keyword>
<proteinExistence type="predicted"/>
<reference evidence="2" key="1">
    <citation type="submission" date="2021-02" db="EMBL/GenBank/DDBJ databases">
        <title>Draft genome sequence of Microbispora sp. RL4-1S isolated from rice leaves in Thailand.</title>
        <authorList>
            <person name="Muangham S."/>
            <person name="Duangmal K."/>
        </authorList>
    </citation>
    <scope>NUCLEOTIDE SEQUENCE</scope>
    <source>
        <strain evidence="2">RL4-1S</strain>
    </source>
</reference>
<sequence length="183" mass="18801">MRRSVILAVVCLLVSGEGCTAASPEAPGGVVSRPPTAAAAASGAGEVMAVMRDIARCVRSHGAPGFPDPIMDPRSNYPAFPDDAPRIPDGARTACAPVARRLPPEATVTHPPSPGHMAGLRAFARCMRDHGVGDFPDPDAAGAFPMPRRILALGKGGLEPLVRPCRELFPEGGLDVAPPEGGS</sequence>
<protein>
    <recommendedName>
        <fullName evidence="4">Phospholipase</fullName>
    </recommendedName>
</protein>
<dbReference type="AlphaFoldDB" id="A0A940WJA5"/>
<evidence type="ECO:0000313" key="3">
    <source>
        <dbReference type="Proteomes" id="UP000674234"/>
    </source>
</evidence>
<dbReference type="Proteomes" id="UP000674234">
    <property type="component" value="Unassembled WGS sequence"/>
</dbReference>
<evidence type="ECO:0008006" key="4">
    <source>
        <dbReference type="Google" id="ProtNLM"/>
    </source>
</evidence>
<dbReference type="RefSeq" id="WP_210157844.1">
    <property type="nucleotide sequence ID" value="NZ_JAFCNB010000013.1"/>
</dbReference>